<dbReference type="InterPro" id="IPR005509">
    <property type="entry name" value="AfsA_hotdog_dom"/>
</dbReference>
<feature type="domain" description="A-factor biosynthesis hotdog" evidence="1">
    <location>
        <begin position="194"/>
        <end position="309"/>
    </location>
</feature>
<protein>
    <submittedName>
        <fullName evidence="2">ScbA/BarX family gamma-butyrolactone biosynthesis protein</fullName>
    </submittedName>
</protein>
<comment type="caution">
    <text evidence="2">The sequence shown here is derived from an EMBL/GenBank/DDBJ whole genome shotgun (WGS) entry which is preliminary data.</text>
</comment>
<sequence>MESAEAQTAPPPQTARLTRTVPREYVHRAVVAEVFLTSWTELEGERCAVSAQWPRGHSFFSPIDRSLYDPMLVAETIRQIGALIAHTSFRVPLGQKFLLRELGYTVDLEQLAIGAAPASLDIDVTCSDVQCRKDRLTGLRYEAAIRHEGVVIGTGGAHFTCVSPAVYRRLRERRIRWSEPPRSALRMPVAPQRVGRQSPFDVVLAPSDTPHRWQLRVDPSHPILFDHPVDHIPGMALLEAARQAVHALAPEGRSMVLSSVDSSFPRFAEFDRPCWIVAERDPRRQDDGRWRVTGHQEGDTVFSATVTGRPAPFLRAPRPHEAASCA</sequence>
<gene>
    <name evidence="2" type="ORF">ACFPRH_23730</name>
</gene>
<accession>A0ABW0ALW9</accession>
<dbReference type="Proteomes" id="UP001596160">
    <property type="component" value="Unassembled WGS sequence"/>
</dbReference>
<keyword evidence="3" id="KW-1185">Reference proteome</keyword>
<dbReference type="NCBIfam" id="NF041195">
    <property type="entry name" value="ScbA_BarX_GamBu"/>
    <property type="match status" value="1"/>
</dbReference>
<dbReference type="RefSeq" id="WP_344482226.1">
    <property type="nucleotide sequence ID" value="NZ_BAAASB010000017.1"/>
</dbReference>
<name>A0ABW0ALW9_9ACTN</name>
<dbReference type="Pfam" id="PF03756">
    <property type="entry name" value="AfsA"/>
    <property type="match status" value="2"/>
</dbReference>
<reference evidence="3" key="1">
    <citation type="journal article" date="2019" name="Int. J. Syst. Evol. Microbiol.">
        <title>The Global Catalogue of Microorganisms (GCM) 10K type strain sequencing project: providing services to taxonomists for standard genome sequencing and annotation.</title>
        <authorList>
            <consortium name="The Broad Institute Genomics Platform"/>
            <consortium name="The Broad Institute Genome Sequencing Center for Infectious Disease"/>
            <person name="Wu L."/>
            <person name="Ma J."/>
        </authorList>
    </citation>
    <scope>NUCLEOTIDE SEQUENCE [LARGE SCALE GENOMIC DNA]</scope>
    <source>
        <strain evidence="3">PCU 266</strain>
    </source>
</reference>
<dbReference type="InterPro" id="IPR047757">
    <property type="entry name" value="AfsA-like"/>
</dbReference>
<evidence type="ECO:0000313" key="2">
    <source>
        <dbReference type="EMBL" id="MFC5154752.1"/>
    </source>
</evidence>
<evidence type="ECO:0000259" key="1">
    <source>
        <dbReference type="Pfam" id="PF03756"/>
    </source>
</evidence>
<feature type="domain" description="A-factor biosynthesis hotdog" evidence="1">
    <location>
        <begin position="25"/>
        <end position="161"/>
    </location>
</feature>
<evidence type="ECO:0000313" key="3">
    <source>
        <dbReference type="Proteomes" id="UP001596160"/>
    </source>
</evidence>
<dbReference type="EMBL" id="JBHSKP010000017">
    <property type="protein sequence ID" value="MFC5154752.1"/>
    <property type="molecule type" value="Genomic_DNA"/>
</dbReference>
<proteinExistence type="predicted"/>
<organism evidence="2 3">
    <name type="scientific">Streptomyces amakusaensis</name>
    <dbReference type="NCBI Taxonomy" id="67271"/>
    <lineage>
        <taxon>Bacteria</taxon>
        <taxon>Bacillati</taxon>
        <taxon>Actinomycetota</taxon>
        <taxon>Actinomycetes</taxon>
        <taxon>Kitasatosporales</taxon>
        <taxon>Streptomycetaceae</taxon>
        <taxon>Streptomyces</taxon>
    </lineage>
</organism>